<dbReference type="Gene3D" id="4.10.240.10">
    <property type="entry name" value="Zn(2)-C6 fungal-type DNA-binding domain"/>
    <property type="match status" value="1"/>
</dbReference>
<reference evidence="6" key="1">
    <citation type="submission" date="2023-01" db="EMBL/GenBank/DDBJ databases">
        <title>The growth and conidiation of Purpureocillium lavendulum are regulated by nitrogen source and histone H3K14 acetylation.</title>
        <authorList>
            <person name="Tang P."/>
            <person name="Han J."/>
            <person name="Zhang C."/>
            <person name="Tang P."/>
            <person name="Qi F."/>
            <person name="Zhang K."/>
            <person name="Liang L."/>
        </authorList>
    </citation>
    <scope>NUCLEOTIDE SEQUENCE</scope>
    <source>
        <strain evidence="6">YMF1.00683</strain>
    </source>
</reference>
<dbReference type="PANTHER" id="PTHR47424">
    <property type="entry name" value="REGULATORY PROTEIN GAL4"/>
    <property type="match status" value="1"/>
</dbReference>
<dbReference type="CDD" id="cd12148">
    <property type="entry name" value="fungal_TF_MHR"/>
    <property type="match status" value="1"/>
</dbReference>
<proteinExistence type="predicted"/>
<dbReference type="SUPFAM" id="SSF57701">
    <property type="entry name" value="Zn2/Cys6 DNA-binding domain"/>
    <property type="match status" value="1"/>
</dbReference>
<feature type="region of interest" description="Disordered" evidence="4">
    <location>
        <begin position="388"/>
        <end position="425"/>
    </location>
</feature>
<dbReference type="CDD" id="cd00067">
    <property type="entry name" value="GAL4"/>
    <property type="match status" value="1"/>
</dbReference>
<dbReference type="PROSITE" id="PS50048">
    <property type="entry name" value="ZN2_CY6_FUNGAL_2"/>
    <property type="match status" value="1"/>
</dbReference>
<feature type="compositionally biased region" description="Low complexity" evidence="4">
    <location>
        <begin position="388"/>
        <end position="400"/>
    </location>
</feature>
<keyword evidence="2" id="KW-0804">Transcription</keyword>
<evidence type="ECO:0000259" key="5">
    <source>
        <dbReference type="PROSITE" id="PS50048"/>
    </source>
</evidence>
<comment type="caution">
    <text evidence="6">The sequence shown here is derived from an EMBL/GenBank/DDBJ whole genome shotgun (WGS) entry which is preliminary data.</text>
</comment>
<feature type="domain" description="Zn(2)-C6 fungal-type" evidence="5">
    <location>
        <begin position="26"/>
        <end position="59"/>
    </location>
</feature>
<dbReference type="InterPro" id="IPR001138">
    <property type="entry name" value="Zn2Cys6_DnaBD"/>
</dbReference>
<dbReference type="GO" id="GO:0000978">
    <property type="term" value="F:RNA polymerase II cis-regulatory region sequence-specific DNA binding"/>
    <property type="evidence" value="ECO:0007669"/>
    <property type="project" value="TreeGrafter"/>
</dbReference>
<keyword evidence="1" id="KW-0805">Transcription regulation</keyword>
<evidence type="ECO:0000256" key="3">
    <source>
        <dbReference type="ARBA" id="ARBA00023242"/>
    </source>
</evidence>
<keyword evidence="3" id="KW-0539">Nucleus</keyword>
<protein>
    <submittedName>
        <fullName evidence="6">C6 transcription factor</fullName>
    </submittedName>
</protein>
<dbReference type="GO" id="GO:0000981">
    <property type="term" value="F:DNA-binding transcription factor activity, RNA polymerase II-specific"/>
    <property type="evidence" value="ECO:0007669"/>
    <property type="project" value="InterPro"/>
</dbReference>
<dbReference type="Proteomes" id="UP001163105">
    <property type="component" value="Unassembled WGS sequence"/>
</dbReference>
<feature type="region of interest" description="Disordered" evidence="4">
    <location>
        <begin position="118"/>
        <end position="151"/>
    </location>
</feature>
<accession>A0AB34FMQ7</accession>
<dbReference type="InterPro" id="IPR051127">
    <property type="entry name" value="Fungal_SecMet_Regulators"/>
</dbReference>
<evidence type="ECO:0000313" key="6">
    <source>
        <dbReference type="EMBL" id="KAJ6440029.1"/>
    </source>
</evidence>
<keyword evidence="7" id="KW-1185">Reference proteome</keyword>
<sequence>MASAAEPPGVPHMPLHRPKRLKIDVACDTCRARKVKCDGARPACGNCSKRFVQRDKCRYSSNDRKPASTGGDNPRLLASHVLLAAREPEPPSSAFVATPFSAAPTVHVLPPVVASLRPRSASGSGGERPLAPHVVTSSEVPQEEQPDTSPSVIDSMTAVVDDGVSTEEYFGSSSAGSFTAQIKAAIGIRLGKTKPTSSPSTSNPGLANITAARRKGMLSTAHDVLPPRRQADHLMNVYWHYIHSLYPFLDRRKWERSYSALFAGTPLDTDERIFVATLDIIFALATQLVESLSTQSIIGLILEHQTSGGPTAISLLPAWWYRVYYIFSAATVLIAAKLRPDLFPSENVLKAWNRAMGILKSLGQLAPSANRCVVALQILSSKIIQNPPEASTPAPAATPSQNVGPDGQPPEEAQDSPAEQKLQPFPDLDLADVTFDVDDFSWLDDMNAWGLVNE</sequence>
<evidence type="ECO:0000313" key="7">
    <source>
        <dbReference type="Proteomes" id="UP001163105"/>
    </source>
</evidence>
<gene>
    <name evidence="6" type="ORF">O9K51_07920</name>
</gene>
<dbReference type="PANTHER" id="PTHR47424:SF4">
    <property type="entry name" value="ZN(II)2CYS6 TRANSCRIPTION FACTOR (EUROFUNG)"/>
    <property type="match status" value="1"/>
</dbReference>
<name>A0AB34FMQ7_9HYPO</name>
<dbReference type="GO" id="GO:0008270">
    <property type="term" value="F:zinc ion binding"/>
    <property type="evidence" value="ECO:0007669"/>
    <property type="project" value="InterPro"/>
</dbReference>
<evidence type="ECO:0000256" key="2">
    <source>
        <dbReference type="ARBA" id="ARBA00023163"/>
    </source>
</evidence>
<evidence type="ECO:0000256" key="1">
    <source>
        <dbReference type="ARBA" id="ARBA00023015"/>
    </source>
</evidence>
<dbReference type="EMBL" id="JAQHRD010000006">
    <property type="protein sequence ID" value="KAJ6440029.1"/>
    <property type="molecule type" value="Genomic_DNA"/>
</dbReference>
<organism evidence="6 7">
    <name type="scientific">Purpureocillium lavendulum</name>
    <dbReference type="NCBI Taxonomy" id="1247861"/>
    <lineage>
        <taxon>Eukaryota</taxon>
        <taxon>Fungi</taxon>
        <taxon>Dikarya</taxon>
        <taxon>Ascomycota</taxon>
        <taxon>Pezizomycotina</taxon>
        <taxon>Sordariomycetes</taxon>
        <taxon>Hypocreomycetidae</taxon>
        <taxon>Hypocreales</taxon>
        <taxon>Ophiocordycipitaceae</taxon>
        <taxon>Purpureocillium</taxon>
    </lineage>
</organism>
<dbReference type="GO" id="GO:0000435">
    <property type="term" value="P:positive regulation of transcription from RNA polymerase II promoter by galactose"/>
    <property type="evidence" value="ECO:0007669"/>
    <property type="project" value="TreeGrafter"/>
</dbReference>
<dbReference type="Pfam" id="PF00172">
    <property type="entry name" value="Zn_clus"/>
    <property type="match status" value="1"/>
</dbReference>
<dbReference type="InterPro" id="IPR036864">
    <property type="entry name" value="Zn2-C6_fun-type_DNA-bd_sf"/>
</dbReference>
<dbReference type="AlphaFoldDB" id="A0AB34FMQ7"/>
<dbReference type="GO" id="GO:0005634">
    <property type="term" value="C:nucleus"/>
    <property type="evidence" value="ECO:0007669"/>
    <property type="project" value="TreeGrafter"/>
</dbReference>
<evidence type="ECO:0000256" key="4">
    <source>
        <dbReference type="SAM" id="MobiDB-lite"/>
    </source>
</evidence>
<dbReference type="SMART" id="SM00066">
    <property type="entry name" value="GAL4"/>
    <property type="match status" value="1"/>
</dbReference>